<comment type="caution">
    <text evidence="1">The sequence shown here is derived from an EMBL/GenBank/DDBJ whole genome shotgun (WGS) entry which is preliminary data.</text>
</comment>
<sequence>MEIFIFSYPEGTDLDEFRDEVAAEVEGDEGLEAADARASDEDGGRSITSLLLFLVVVGESSDLVIVQFDDGGVDANGGEELLHDMAHAAGVSAEDDDRVLGDEAADAGLSGLGDVDGEGGRRMVWGRGRGRGWGGRGRGGG</sequence>
<protein>
    <submittedName>
        <fullName evidence="1">Uncharacterized protein</fullName>
    </submittedName>
</protein>
<accession>A0A498HN69</accession>
<evidence type="ECO:0000313" key="2">
    <source>
        <dbReference type="Proteomes" id="UP000290289"/>
    </source>
</evidence>
<evidence type="ECO:0000313" key="1">
    <source>
        <dbReference type="EMBL" id="RXH72968.1"/>
    </source>
</evidence>
<reference evidence="1 2" key="1">
    <citation type="submission" date="2018-10" db="EMBL/GenBank/DDBJ databases">
        <title>A high-quality apple genome assembly.</title>
        <authorList>
            <person name="Hu J."/>
        </authorList>
    </citation>
    <scope>NUCLEOTIDE SEQUENCE [LARGE SCALE GENOMIC DNA]</scope>
    <source>
        <strain evidence="2">cv. HFTH1</strain>
        <tissue evidence="1">Young leaf</tissue>
    </source>
</reference>
<proteinExistence type="predicted"/>
<dbReference type="AlphaFoldDB" id="A0A498HN69"/>
<keyword evidence="2" id="KW-1185">Reference proteome</keyword>
<organism evidence="1 2">
    <name type="scientific">Malus domestica</name>
    <name type="common">Apple</name>
    <name type="synonym">Pyrus malus</name>
    <dbReference type="NCBI Taxonomy" id="3750"/>
    <lineage>
        <taxon>Eukaryota</taxon>
        <taxon>Viridiplantae</taxon>
        <taxon>Streptophyta</taxon>
        <taxon>Embryophyta</taxon>
        <taxon>Tracheophyta</taxon>
        <taxon>Spermatophyta</taxon>
        <taxon>Magnoliopsida</taxon>
        <taxon>eudicotyledons</taxon>
        <taxon>Gunneridae</taxon>
        <taxon>Pentapetalae</taxon>
        <taxon>rosids</taxon>
        <taxon>fabids</taxon>
        <taxon>Rosales</taxon>
        <taxon>Rosaceae</taxon>
        <taxon>Amygdaloideae</taxon>
        <taxon>Maleae</taxon>
        <taxon>Malus</taxon>
    </lineage>
</organism>
<dbReference type="Proteomes" id="UP000290289">
    <property type="component" value="Chromosome 15"/>
</dbReference>
<name>A0A498HN69_MALDO</name>
<gene>
    <name evidence="1" type="ORF">DVH24_012652</name>
</gene>
<dbReference type="EMBL" id="RDQH01000341">
    <property type="protein sequence ID" value="RXH72968.1"/>
    <property type="molecule type" value="Genomic_DNA"/>
</dbReference>